<dbReference type="OrthoDB" id="3795483at2759"/>
<accession>A0A6A5ZZ25</accession>
<name>A0A6A5ZZ25_9PLEO</name>
<evidence type="ECO:0000256" key="1">
    <source>
        <dbReference type="SAM" id="MobiDB-lite"/>
    </source>
</evidence>
<feature type="compositionally biased region" description="Acidic residues" evidence="1">
    <location>
        <begin position="76"/>
        <end position="132"/>
    </location>
</feature>
<keyword evidence="3" id="KW-1185">Reference proteome</keyword>
<feature type="region of interest" description="Disordered" evidence="1">
    <location>
        <begin position="58"/>
        <end position="140"/>
    </location>
</feature>
<dbReference type="GeneID" id="54409446"/>
<evidence type="ECO:0000313" key="2">
    <source>
        <dbReference type="EMBL" id="KAF2124992.1"/>
    </source>
</evidence>
<proteinExistence type="predicted"/>
<protein>
    <submittedName>
        <fullName evidence="2">Uncharacterized protein</fullName>
    </submittedName>
</protein>
<reference evidence="2" key="1">
    <citation type="journal article" date="2020" name="Stud. Mycol.">
        <title>101 Dothideomycetes genomes: a test case for predicting lifestyles and emergence of pathogens.</title>
        <authorList>
            <person name="Haridas S."/>
            <person name="Albert R."/>
            <person name="Binder M."/>
            <person name="Bloem J."/>
            <person name="Labutti K."/>
            <person name="Salamov A."/>
            <person name="Andreopoulos B."/>
            <person name="Baker S."/>
            <person name="Barry K."/>
            <person name="Bills G."/>
            <person name="Bluhm B."/>
            <person name="Cannon C."/>
            <person name="Castanera R."/>
            <person name="Culley D."/>
            <person name="Daum C."/>
            <person name="Ezra D."/>
            <person name="Gonzalez J."/>
            <person name="Henrissat B."/>
            <person name="Kuo A."/>
            <person name="Liang C."/>
            <person name="Lipzen A."/>
            <person name="Lutzoni F."/>
            <person name="Magnuson J."/>
            <person name="Mondo S."/>
            <person name="Nolan M."/>
            <person name="Ohm R."/>
            <person name="Pangilinan J."/>
            <person name="Park H.-J."/>
            <person name="Ramirez L."/>
            <person name="Alfaro M."/>
            <person name="Sun H."/>
            <person name="Tritt A."/>
            <person name="Yoshinaga Y."/>
            <person name="Zwiers L.-H."/>
            <person name="Turgeon B."/>
            <person name="Goodwin S."/>
            <person name="Spatafora J."/>
            <person name="Crous P."/>
            <person name="Grigoriev I."/>
        </authorList>
    </citation>
    <scope>NUCLEOTIDE SEQUENCE</scope>
    <source>
        <strain evidence="2">CBS 119687</strain>
    </source>
</reference>
<dbReference type="Proteomes" id="UP000799771">
    <property type="component" value="Unassembled WGS sequence"/>
</dbReference>
<feature type="compositionally biased region" description="Acidic residues" evidence="1">
    <location>
        <begin position="173"/>
        <end position="211"/>
    </location>
</feature>
<dbReference type="RefSeq" id="XP_033519385.1">
    <property type="nucleotide sequence ID" value="XM_033669014.1"/>
</dbReference>
<sequence>MADQHQDATMTSMSCPLMSIPLEIRHMIFAHATAQDVKPKKLLRYWFEKKEVQERIAQTAATDPNGSGPCVAQNDDMYDDNDDSDVGEDEDENENDEQNDDDDSGEEDSEHENHNEDEEDEDMDDEAEDDDGGTAPQIGQPLAPAVSQLLHSALVQSQASFHTQIQAPNAAIDGEDGDDDEDEEAEAEAEADYDDEDDDGTMDPEYNEDDPAATATQRPPQAPVIRPHRKWRHIPKFMRITHCPPPVELLLASKQLSIEAKNWYYDVAVLRIEATGSFAHTSFFEEAFSQIVEAAFSPMENIRKVEVTFVWDTTWLRADETGCADAIFPALLRQRANFVFQILSQAPDLKELVIDWHDSAEDTESVSFKLDILEPFFNLPASVDVKEHYIAKDAKPYRRSVAGKRRIEFQNIVDRGLDRLF</sequence>
<feature type="region of interest" description="Disordered" evidence="1">
    <location>
        <begin position="169"/>
        <end position="227"/>
    </location>
</feature>
<evidence type="ECO:0000313" key="3">
    <source>
        <dbReference type="Proteomes" id="UP000799771"/>
    </source>
</evidence>
<dbReference type="EMBL" id="ML977517">
    <property type="protein sequence ID" value="KAF2124992.1"/>
    <property type="molecule type" value="Genomic_DNA"/>
</dbReference>
<dbReference type="AlphaFoldDB" id="A0A6A5ZZ25"/>
<gene>
    <name evidence="2" type="ORF">P153DRAFT_370316</name>
</gene>
<organism evidence="2 3">
    <name type="scientific">Dothidotthia symphoricarpi CBS 119687</name>
    <dbReference type="NCBI Taxonomy" id="1392245"/>
    <lineage>
        <taxon>Eukaryota</taxon>
        <taxon>Fungi</taxon>
        <taxon>Dikarya</taxon>
        <taxon>Ascomycota</taxon>
        <taxon>Pezizomycotina</taxon>
        <taxon>Dothideomycetes</taxon>
        <taxon>Pleosporomycetidae</taxon>
        <taxon>Pleosporales</taxon>
        <taxon>Dothidotthiaceae</taxon>
        <taxon>Dothidotthia</taxon>
    </lineage>
</organism>